<feature type="domain" description="Amidohydrolase-related" evidence="9">
    <location>
        <begin position="52"/>
        <end position="357"/>
    </location>
</feature>
<evidence type="ECO:0000256" key="7">
    <source>
        <dbReference type="PIRSR" id="PIRSR038994-2"/>
    </source>
</evidence>
<feature type="active site" description="Proton donor/acceptor" evidence="6">
    <location>
        <position position="268"/>
    </location>
</feature>
<feature type="binding site" evidence="7">
    <location>
        <begin position="213"/>
        <end position="214"/>
    </location>
    <ligand>
        <name>substrate</name>
    </ligand>
</feature>
<keyword evidence="3 5" id="KW-0378">Hydrolase</keyword>
<protein>
    <submittedName>
        <fullName evidence="10">N-acetylglucosamine-6-phosphate deacetylase</fullName>
    </submittedName>
</protein>
<dbReference type="EMBL" id="JACVXA010000053">
    <property type="protein sequence ID" value="MBE3639633.1"/>
    <property type="molecule type" value="Genomic_DNA"/>
</dbReference>
<feature type="binding site" evidence="8">
    <location>
        <position position="189"/>
    </location>
    <ligand>
        <name>Zn(2+)</name>
        <dbReference type="ChEBI" id="CHEBI:29105"/>
    </ligand>
</feature>
<keyword evidence="11" id="KW-1185">Reference proteome</keyword>
<comment type="caution">
    <text evidence="10">The sequence shown here is derived from an EMBL/GenBank/DDBJ whole genome shotgun (WGS) entry which is preliminary data.</text>
</comment>
<keyword evidence="2 8" id="KW-0479">Metal-binding</keyword>
<feature type="binding site" evidence="7">
    <location>
        <position position="244"/>
    </location>
    <ligand>
        <name>substrate</name>
    </ligand>
</feature>
<dbReference type="Gene3D" id="2.30.40.10">
    <property type="entry name" value="Urease, subunit C, domain 1"/>
    <property type="match status" value="1"/>
</dbReference>
<name>A0A8J6YUR5_9RHOB</name>
<dbReference type="AlphaFoldDB" id="A0A8J6YUR5"/>
<accession>A0A8J6YUR5</accession>
<comment type="similarity">
    <text evidence="1 5">Belongs to the metallo-dependent hydrolases superfamily. NagA family.</text>
</comment>
<feature type="binding site" evidence="7">
    <location>
        <begin position="300"/>
        <end position="302"/>
    </location>
    <ligand>
        <name>substrate</name>
    </ligand>
</feature>
<dbReference type="PANTHER" id="PTHR11113">
    <property type="entry name" value="N-ACETYLGLUCOSAMINE-6-PHOSPHATE DEACETYLASE"/>
    <property type="match status" value="1"/>
</dbReference>
<organism evidence="10 11">
    <name type="scientific">Mangrovicoccus algicola</name>
    <dbReference type="NCBI Taxonomy" id="2771008"/>
    <lineage>
        <taxon>Bacteria</taxon>
        <taxon>Pseudomonadati</taxon>
        <taxon>Pseudomonadota</taxon>
        <taxon>Alphaproteobacteria</taxon>
        <taxon>Rhodobacterales</taxon>
        <taxon>Paracoccaceae</taxon>
        <taxon>Mangrovicoccus</taxon>
    </lineage>
</organism>
<evidence type="ECO:0000256" key="5">
    <source>
        <dbReference type="PIRNR" id="PIRNR038994"/>
    </source>
</evidence>
<evidence type="ECO:0000256" key="2">
    <source>
        <dbReference type="ARBA" id="ARBA00022723"/>
    </source>
</evidence>
<evidence type="ECO:0000256" key="4">
    <source>
        <dbReference type="ARBA" id="ARBA00023277"/>
    </source>
</evidence>
<sequence>MAETLIAARHVWSGGALLADREITLRDGRVTALAPRGTAVADVEAFLASVPFTDLQVNGGGGVMVNSDPSPAGLRAVAAAHRRLGTGDILPTVITDRPEVAEAAAAAVLAGWGETGILGLHIEGPHLAPARRGTHEAAFLRPLDRRSVELVERLRGAGVPVMITLAPERADPGLLRALVACGAVVSAGHSSATAEEARAAFARGVGCVTHLFNAMDPMGSRAPGLLGAAILEPVACGLICDGIHVSWDMLRLALAARPPGARSFAVSDAMATVGGPDSFMLYGRRIALAEGRLINAEGALAGAHLDLRGSLANLCRHVGLPLGEALAMVTDMPRAVMGLAPRRIAPGMEAGDLVLLDRDFALMPLPA</sequence>
<dbReference type="Proteomes" id="UP000609121">
    <property type="component" value="Unassembled WGS sequence"/>
</dbReference>
<dbReference type="PIRSF" id="PIRSF038994">
    <property type="entry name" value="NagA"/>
    <property type="match status" value="1"/>
</dbReference>
<comment type="cofactor">
    <cofactor evidence="8">
        <name>a divalent metal cation</name>
        <dbReference type="ChEBI" id="CHEBI:60240"/>
    </cofactor>
    <text evidence="8">Binds 1 divalent metal cation per subunit.</text>
</comment>
<feature type="binding site" evidence="7">
    <location>
        <position position="134"/>
    </location>
    <ligand>
        <name>substrate</name>
    </ligand>
</feature>
<feature type="binding site" evidence="8">
    <location>
        <position position="123"/>
    </location>
    <ligand>
        <name>Zn(2+)</name>
        <dbReference type="ChEBI" id="CHEBI:29105"/>
    </ligand>
</feature>
<evidence type="ECO:0000259" key="9">
    <source>
        <dbReference type="Pfam" id="PF01979"/>
    </source>
</evidence>
<keyword evidence="4 5" id="KW-0119">Carbohydrate metabolism</keyword>
<dbReference type="InterPro" id="IPR003764">
    <property type="entry name" value="GlcNAc_6-P_deAcase"/>
</dbReference>
<dbReference type="GO" id="GO:0008448">
    <property type="term" value="F:N-acetylglucosamine-6-phosphate deacetylase activity"/>
    <property type="evidence" value="ECO:0007669"/>
    <property type="project" value="InterPro"/>
</dbReference>
<proteinExistence type="inferred from homology"/>
<dbReference type="SUPFAM" id="SSF51556">
    <property type="entry name" value="Metallo-dependent hydrolases"/>
    <property type="match status" value="1"/>
</dbReference>
<dbReference type="RefSeq" id="WP_193184484.1">
    <property type="nucleotide sequence ID" value="NZ_JACVXA010000053.1"/>
</dbReference>
<dbReference type="InterPro" id="IPR006680">
    <property type="entry name" value="Amidohydro-rel"/>
</dbReference>
<evidence type="ECO:0000256" key="3">
    <source>
        <dbReference type="ARBA" id="ARBA00022801"/>
    </source>
</evidence>
<dbReference type="Pfam" id="PF01979">
    <property type="entry name" value="Amidohydro_1"/>
    <property type="match status" value="1"/>
</dbReference>
<reference evidence="10" key="1">
    <citation type="submission" date="2020-09" db="EMBL/GenBank/DDBJ databases">
        <title>A novel bacterium of genus Mangrovicoccus, isolated from South China Sea.</title>
        <authorList>
            <person name="Huang H."/>
            <person name="Mo K."/>
            <person name="Hu Y."/>
        </authorList>
    </citation>
    <scope>NUCLEOTIDE SEQUENCE</scope>
    <source>
        <strain evidence="10">HB182678</strain>
    </source>
</reference>
<evidence type="ECO:0000256" key="1">
    <source>
        <dbReference type="ARBA" id="ARBA00010716"/>
    </source>
</evidence>
<dbReference type="InterPro" id="IPR032466">
    <property type="entry name" value="Metal_Hydrolase"/>
</dbReference>
<evidence type="ECO:0000256" key="8">
    <source>
        <dbReference type="PIRSR" id="PIRSR038994-3"/>
    </source>
</evidence>
<evidence type="ECO:0000313" key="11">
    <source>
        <dbReference type="Proteomes" id="UP000609121"/>
    </source>
</evidence>
<gene>
    <name evidence="10" type="ORF">ICN82_15640</name>
</gene>
<dbReference type="PANTHER" id="PTHR11113:SF14">
    <property type="entry name" value="N-ACETYLGLUCOSAMINE-6-PHOSPHATE DEACETYLASE"/>
    <property type="match status" value="1"/>
</dbReference>
<dbReference type="GO" id="GO:0006046">
    <property type="term" value="P:N-acetylglucosamine catabolic process"/>
    <property type="evidence" value="ECO:0007669"/>
    <property type="project" value="TreeGrafter"/>
</dbReference>
<feature type="binding site" evidence="7">
    <location>
        <position position="221"/>
    </location>
    <ligand>
        <name>substrate</name>
    </ligand>
</feature>
<evidence type="ECO:0000256" key="6">
    <source>
        <dbReference type="PIRSR" id="PIRSR038994-1"/>
    </source>
</evidence>
<dbReference type="InterPro" id="IPR011059">
    <property type="entry name" value="Metal-dep_hydrolase_composite"/>
</dbReference>
<feature type="binding site" evidence="8">
    <location>
        <position position="210"/>
    </location>
    <ligand>
        <name>Zn(2+)</name>
        <dbReference type="ChEBI" id="CHEBI:29105"/>
    </ligand>
</feature>
<dbReference type="GO" id="GO:0046872">
    <property type="term" value="F:metal ion binding"/>
    <property type="evidence" value="ECO:0007669"/>
    <property type="project" value="UniProtKB-KW"/>
</dbReference>
<evidence type="ECO:0000313" key="10">
    <source>
        <dbReference type="EMBL" id="MBE3639633.1"/>
    </source>
</evidence>
<dbReference type="Gene3D" id="3.20.20.140">
    <property type="entry name" value="Metal-dependent hydrolases"/>
    <property type="match status" value="1"/>
</dbReference>